<proteinExistence type="predicted"/>
<dbReference type="RefSeq" id="WP_127201112.1">
    <property type="nucleotide sequence ID" value="NZ_RZNX01000017.1"/>
</dbReference>
<keyword evidence="3" id="KW-1185">Reference proteome</keyword>
<dbReference type="OrthoDB" id="2621993at2"/>
<organism evidence="2 3">
    <name type="scientific">Paenibacillus zeisoli</name>
    <dbReference type="NCBI Taxonomy" id="2496267"/>
    <lineage>
        <taxon>Bacteria</taxon>
        <taxon>Bacillati</taxon>
        <taxon>Bacillota</taxon>
        <taxon>Bacilli</taxon>
        <taxon>Bacillales</taxon>
        <taxon>Paenibacillaceae</taxon>
        <taxon>Paenibacillus</taxon>
    </lineage>
</organism>
<evidence type="ECO:0000313" key="3">
    <source>
        <dbReference type="Proteomes" id="UP000272464"/>
    </source>
</evidence>
<evidence type="ECO:0000256" key="1">
    <source>
        <dbReference type="SAM" id="SignalP"/>
    </source>
</evidence>
<accession>A0A3S1CW60</accession>
<feature type="chain" id="PRO_5018643222" evidence="1">
    <location>
        <begin position="27"/>
        <end position="402"/>
    </location>
</feature>
<dbReference type="Proteomes" id="UP000272464">
    <property type="component" value="Unassembled WGS sequence"/>
</dbReference>
<protein>
    <submittedName>
        <fullName evidence="2">Uncharacterized protein</fullName>
    </submittedName>
</protein>
<keyword evidence="1" id="KW-0732">Signal</keyword>
<sequence>MKSFYKTLLLSAAIAAMAFSSSITFAAGSTSLGDAAPRPETAVQISQAAGSSDQITFKQEGTPVFASNAPETLFEGNRSDGSKVVQVNNTLYRDRMKGSFRFWSVHTNATKKRVSFYMHVKNPAANPVKLYIKRKGYSSGSSADPVTSLKAATAQFLNQSAGTGGTYLATIAPGKSYVLPYSTSIAPYQVMNYIGDFRAVNVKTGQSETVIVSDIVTNNGTTKLEEYAMSPRIAPTNFDFKTGDDYRGLLKYSARKVNLKVQLTEDAPAKYIKVSDSEPFAYSGEQERLTANWNVQGEPLKSPVEVVGKNNKQRGSYWFTDLIYNIQIQHSSDQANVHTLYGAAPRSDSTGYVHYRIDDGPVETYSYGNKQTRIISNASSFTLTTMIQPFLSVPLGLYFISE</sequence>
<reference evidence="2 3" key="1">
    <citation type="submission" date="2018-12" db="EMBL/GenBank/DDBJ databases">
        <authorList>
            <person name="Sun L."/>
            <person name="Chen Z."/>
        </authorList>
    </citation>
    <scope>NUCLEOTIDE SEQUENCE [LARGE SCALE GENOMIC DNA]</scope>
    <source>
        <strain evidence="2 3">3-5-3</strain>
    </source>
</reference>
<gene>
    <name evidence="2" type="ORF">EJP77_20430</name>
</gene>
<dbReference type="AlphaFoldDB" id="A0A3S1CW60"/>
<name>A0A3S1CW60_9BACL</name>
<dbReference type="EMBL" id="RZNX01000017">
    <property type="protein sequence ID" value="RUT27683.1"/>
    <property type="molecule type" value="Genomic_DNA"/>
</dbReference>
<evidence type="ECO:0000313" key="2">
    <source>
        <dbReference type="EMBL" id="RUT27683.1"/>
    </source>
</evidence>
<feature type="signal peptide" evidence="1">
    <location>
        <begin position="1"/>
        <end position="26"/>
    </location>
</feature>
<comment type="caution">
    <text evidence="2">The sequence shown here is derived from an EMBL/GenBank/DDBJ whole genome shotgun (WGS) entry which is preliminary data.</text>
</comment>